<reference evidence="12 13" key="1">
    <citation type="submission" date="2020-08" db="EMBL/GenBank/DDBJ databases">
        <title>Genomic Encyclopedia of Type Strains, Phase III (KMG-III): the genomes of soil and plant-associated and newly described type strains.</title>
        <authorList>
            <person name="Whitman W."/>
        </authorList>
    </citation>
    <scope>NUCLEOTIDE SEQUENCE [LARGE SCALE GENOMIC DNA]</scope>
    <source>
        <strain evidence="12 13">CECT 5831</strain>
    </source>
</reference>
<dbReference type="SMART" id="SM00382">
    <property type="entry name" value="AAA"/>
    <property type="match status" value="2"/>
</dbReference>
<dbReference type="AlphaFoldDB" id="A0A839TVE9"/>
<dbReference type="SUPFAM" id="SSF52540">
    <property type="entry name" value="P-loop containing nucleoside triphosphate hydrolases"/>
    <property type="match status" value="2"/>
</dbReference>
<dbReference type="GO" id="GO:0005524">
    <property type="term" value="F:ATP binding"/>
    <property type="evidence" value="ECO:0007669"/>
    <property type="project" value="UniProtKB-KW"/>
</dbReference>
<organism evidence="12 13">
    <name type="scientific">Paenibacillus rhizosphaerae</name>
    <dbReference type="NCBI Taxonomy" id="297318"/>
    <lineage>
        <taxon>Bacteria</taxon>
        <taxon>Bacillati</taxon>
        <taxon>Bacillota</taxon>
        <taxon>Bacilli</taxon>
        <taxon>Bacillales</taxon>
        <taxon>Paenibacillaceae</taxon>
        <taxon>Paenibacillus</taxon>
    </lineage>
</organism>
<dbReference type="PROSITE" id="PS00211">
    <property type="entry name" value="ABC_TRANSPORTER_1"/>
    <property type="match status" value="1"/>
</dbReference>
<evidence type="ECO:0000256" key="2">
    <source>
        <dbReference type="ARBA" id="ARBA00005417"/>
    </source>
</evidence>
<dbReference type="CDD" id="cd03225">
    <property type="entry name" value="ABC_cobalt_CbiO_domain1"/>
    <property type="match status" value="2"/>
</dbReference>
<dbReference type="FunFam" id="3.40.50.300:FF:001422">
    <property type="entry name" value="Cobalt ABC transporter ATP-binding protein"/>
    <property type="match status" value="1"/>
</dbReference>
<dbReference type="InterPro" id="IPR050095">
    <property type="entry name" value="ECF_ABC_transporter_ATP-bd"/>
</dbReference>
<evidence type="ECO:0000256" key="4">
    <source>
        <dbReference type="ARBA" id="ARBA00022475"/>
    </source>
</evidence>
<dbReference type="EMBL" id="JACHXJ010000005">
    <property type="protein sequence ID" value="MBB3130825.1"/>
    <property type="molecule type" value="Genomic_DNA"/>
</dbReference>
<evidence type="ECO:0000256" key="9">
    <source>
        <dbReference type="ARBA" id="ARBA00023136"/>
    </source>
</evidence>
<gene>
    <name evidence="12" type="ORF">FHS19_005544</name>
</gene>
<keyword evidence="7 12" id="KW-0067">ATP-binding</keyword>
<dbReference type="Proteomes" id="UP000517523">
    <property type="component" value="Unassembled WGS sequence"/>
</dbReference>
<dbReference type="Gene3D" id="3.40.50.300">
    <property type="entry name" value="P-loop containing nucleotide triphosphate hydrolases"/>
    <property type="match status" value="2"/>
</dbReference>
<keyword evidence="9" id="KW-0472">Membrane</keyword>
<dbReference type="GO" id="GO:0043190">
    <property type="term" value="C:ATP-binding cassette (ABC) transporter complex"/>
    <property type="evidence" value="ECO:0007669"/>
    <property type="project" value="TreeGrafter"/>
</dbReference>
<dbReference type="EC" id="3.6.3.-" evidence="12"/>
<feature type="domain" description="ABC transporter" evidence="11">
    <location>
        <begin position="6"/>
        <end position="247"/>
    </location>
</feature>
<keyword evidence="5" id="KW-0677">Repeat</keyword>
<comment type="subcellular location">
    <subcellularLocation>
        <location evidence="1">Cell membrane</location>
        <topology evidence="1">Peripheral membrane protein</topology>
    </subcellularLocation>
</comment>
<dbReference type="InterPro" id="IPR015856">
    <property type="entry name" value="ABC_transpr_CbiO/EcfA_su"/>
</dbReference>
<evidence type="ECO:0000256" key="10">
    <source>
        <dbReference type="ARBA" id="ARBA00025157"/>
    </source>
</evidence>
<evidence type="ECO:0000259" key="11">
    <source>
        <dbReference type="PROSITE" id="PS50893"/>
    </source>
</evidence>
<accession>A0A839TVE9</accession>
<dbReference type="FunFam" id="3.40.50.300:FF:000224">
    <property type="entry name" value="Energy-coupling factor transporter ATP-binding protein EcfA"/>
    <property type="match status" value="1"/>
</dbReference>
<dbReference type="InterPro" id="IPR022216">
    <property type="entry name" value="ABC_Co_transporter"/>
</dbReference>
<dbReference type="NCBIfam" id="NF010167">
    <property type="entry name" value="PRK13648.1"/>
    <property type="match status" value="2"/>
</dbReference>
<feature type="domain" description="ABC transporter" evidence="11">
    <location>
        <begin position="302"/>
        <end position="536"/>
    </location>
</feature>
<dbReference type="GO" id="GO:0015087">
    <property type="term" value="F:cobalt ion transmembrane transporter activity"/>
    <property type="evidence" value="ECO:0007669"/>
    <property type="project" value="UniProtKB-ARBA"/>
</dbReference>
<comment type="similarity">
    <text evidence="2">Belongs to the ABC transporter superfamily.</text>
</comment>
<evidence type="ECO:0000256" key="8">
    <source>
        <dbReference type="ARBA" id="ARBA00022967"/>
    </source>
</evidence>
<evidence type="ECO:0000313" key="12">
    <source>
        <dbReference type="EMBL" id="MBB3130825.1"/>
    </source>
</evidence>
<dbReference type="PANTHER" id="PTHR43553:SF26">
    <property type="entry name" value="ABC TRANSPORTER ATP-BINDING PROTEIN BC_2655-RELATED"/>
    <property type="match status" value="1"/>
</dbReference>
<dbReference type="InterPro" id="IPR003593">
    <property type="entry name" value="AAA+_ATPase"/>
</dbReference>
<evidence type="ECO:0000256" key="3">
    <source>
        <dbReference type="ARBA" id="ARBA00022448"/>
    </source>
</evidence>
<keyword evidence="12" id="KW-0378">Hydrolase</keyword>
<keyword evidence="6" id="KW-0547">Nucleotide-binding</keyword>
<evidence type="ECO:0000256" key="1">
    <source>
        <dbReference type="ARBA" id="ARBA00004202"/>
    </source>
</evidence>
<protein>
    <submittedName>
        <fullName evidence="12">Energy-coupling factor transport system ATP-binding protein</fullName>
        <ecNumber evidence="12">3.6.3.-</ecNumber>
    </submittedName>
</protein>
<evidence type="ECO:0000313" key="13">
    <source>
        <dbReference type="Proteomes" id="UP000517523"/>
    </source>
</evidence>
<keyword evidence="3" id="KW-0813">Transport</keyword>
<dbReference type="Pfam" id="PF12558">
    <property type="entry name" value="DUF3744"/>
    <property type="match status" value="1"/>
</dbReference>
<keyword evidence="4" id="KW-1003">Cell membrane</keyword>
<dbReference type="InterPro" id="IPR017871">
    <property type="entry name" value="ABC_transporter-like_CS"/>
</dbReference>
<dbReference type="PANTHER" id="PTHR43553">
    <property type="entry name" value="HEAVY METAL TRANSPORTER"/>
    <property type="match status" value="1"/>
</dbReference>
<evidence type="ECO:0000256" key="6">
    <source>
        <dbReference type="ARBA" id="ARBA00022741"/>
    </source>
</evidence>
<comment type="function">
    <text evidence="10">Probably part of an ABC transporter complex. Responsible for energy coupling to the transport system.</text>
</comment>
<evidence type="ECO:0000256" key="7">
    <source>
        <dbReference type="ARBA" id="ARBA00022840"/>
    </source>
</evidence>
<dbReference type="InterPro" id="IPR003439">
    <property type="entry name" value="ABC_transporter-like_ATP-bd"/>
</dbReference>
<name>A0A839TVE9_9BACL</name>
<sequence length="571" mass="62059">MMQPIISFQQYSFKYKNQSEPTLKDITLDIYPGEKIWIAGPSGSGKSTLAHCINGLIPFTYGGEISGSLSIAGRNPAELSIFELSRTVGTILQDQDSQFVGLSVAEDVAFVMENKAMPREQMKRETAASLERVGMLEYIEHSPYELSGGQKQSVSLAGVLSTDAEVLLFDEPLANLDPAGGREAMQLIDDIHRQSGKTVIIIEHRVEDVLQQPIDRIVLMKEGRIEAVGAPDEILASDLLRGCGLRPPLYVDALRYAGVSLEGVQGLSRPQSLGISGLGERLDRWSEQAAAQAVSRPAEPLLDVRGLTFGYEPGQPVLKDVSLQVGAGEIVALLGNNGAGKSTLSQLITGILKPQSGSILYAGREDMASWSIRRRGEAIGYVMQNPNRMITQHMIADEVGLGLKVRGVPAAEIKERVAGVLQTCGLYPFRNWPVSALSYGQKKRLSIAAILVLAPKLMILDEPTAGQDDRHYQEFMDFIEQLAEQGIGFLLITHDMYLALEYAQRAVVLSAGEILAADTVASVLSRPEVTEPAHLKETSLSLFAKANGLASPERFVQAFINAEKKGKKGYE</sequence>
<keyword evidence="8" id="KW-1278">Translocase</keyword>
<dbReference type="PROSITE" id="PS50893">
    <property type="entry name" value="ABC_TRANSPORTER_2"/>
    <property type="match status" value="2"/>
</dbReference>
<proteinExistence type="inferred from homology"/>
<comment type="caution">
    <text evidence="12">The sequence shown here is derived from an EMBL/GenBank/DDBJ whole genome shotgun (WGS) entry which is preliminary data.</text>
</comment>
<evidence type="ECO:0000256" key="5">
    <source>
        <dbReference type="ARBA" id="ARBA00022737"/>
    </source>
</evidence>
<dbReference type="InterPro" id="IPR027417">
    <property type="entry name" value="P-loop_NTPase"/>
</dbReference>
<dbReference type="Pfam" id="PF00005">
    <property type="entry name" value="ABC_tran"/>
    <property type="match status" value="2"/>
</dbReference>
<dbReference type="GO" id="GO:0042626">
    <property type="term" value="F:ATPase-coupled transmembrane transporter activity"/>
    <property type="evidence" value="ECO:0007669"/>
    <property type="project" value="TreeGrafter"/>
</dbReference>
<dbReference type="GO" id="GO:0016887">
    <property type="term" value="F:ATP hydrolysis activity"/>
    <property type="evidence" value="ECO:0007669"/>
    <property type="project" value="InterPro"/>
</dbReference>